<dbReference type="EMBL" id="MHPU01000020">
    <property type="protein sequence ID" value="OGZ88536.1"/>
    <property type="molecule type" value="Genomic_DNA"/>
</dbReference>
<dbReference type="PROSITE" id="PS00893">
    <property type="entry name" value="NUDIX_BOX"/>
    <property type="match status" value="1"/>
</dbReference>
<evidence type="ECO:0000313" key="3">
    <source>
        <dbReference type="EMBL" id="OGZ88536.1"/>
    </source>
</evidence>
<name>A0A1G2JN05_9BACT</name>
<dbReference type="SUPFAM" id="SSF55811">
    <property type="entry name" value="Nudix"/>
    <property type="match status" value="1"/>
</dbReference>
<keyword evidence="1" id="KW-0378">Hydrolase</keyword>
<protein>
    <recommendedName>
        <fullName evidence="2">Nudix hydrolase domain-containing protein</fullName>
    </recommendedName>
</protein>
<dbReference type="CDD" id="cd02883">
    <property type="entry name" value="NUDIX_Hydrolase"/>
    <property type="match status" value="1"/>
</dbReference>
<dbReference type="InterPro" id="IPR015797">
    <property type="entry name" value="NUDIX_hydrolase-like_dom_sf"/>
</dbReference>
<accession>A0A1G2JN05</accession>
<comment type="caution">
    <text evidence="3">The sequence shown here is derived from an EMBL/GenBank/DDBJ whole genome shotgun (WGS) entry which is preliminary data.</text>
</comment>
<dbReference type="Gene3D" id="3.90.79.10">
    <property type="entry name" value="Nucleoside Triphosphate Pyrophosphohydrolase"/>
    <property type="match status" value="1"/>
</dbReference>
<evidence type="ECO:0000259" key="2">
    <source>
        <dbReference type="PROSITE" id="PS51462"/>
    </source>
</evidence>
<dbReference type="InterPro" id="IPR000086">
    <property type="entry name" value="NUDIX_hydrolase_dom"/>
</dbReference>
<proteinExistence type="predicted"/>
<dbReference type="PROSITE" id="PS51462">
    <property type="entry name" value="NUDIX"/>
    <property type="match status" value="1"/>
</dbReference>
<dbReference type="AlphaFoldDB" id="A0A1G2JN05"/>
<dbReference type="InterPro" id="IPR020084">
    <property type="entry name" value="NUDIX_hydrolase_CS"/>
</dbReference>
<dbReference type="GO" id="GO:0016787">
    <property type="term" value="F:hydrolase activity"/>
    <property type="evidence" value="ECO:0007669"/>
    <property type="project" value="UniProtKB-KW"/>
</dbReference>
<gene>
    <name evidence="3" type="ORF">A2561_04525</name>
</gene>
<evidence type="ECO:0000313" key="4">
    <source>
        <dbReference type="Proteomes" id="UP000178935"/>
    </source>
</evidence>
<reference evidence="3 4" key="1">
    <citation type="journal article" date="2016" name="Nat. Commun.">
        <title>Thousands of microbial genomes shed light on interconnected biogeochemical processes in an aquifer system.</title>
        <authorList>
            <person name="Anantharaman K."/>
            <person name="Brown C.T."/>
            <person name="Hug L.A."/>
            <person name="Sharon I."/>
            <person name="Castelle C.J."/>
            <person name="Probst A.J."/>
            <person name="Thomas B.C."/>
            <person name="Singh A."/>
            <person name="Wilkins M.J."/>
            <person name="Karaoz U."/>
            <person name="Brodie E.L."/>
            <person name="Williams K.H."/>
            <person name="Hubbard S.S."/>
            <person name="Banfield J.F."/>
        </authorList>
    </citation>
    <scope>NUCLEOTIDE SEQUENCE [LARGE SCALE GENOMIC DNA]</scope>
</reference>
<dbReference type="Proteomes" id="UP000178935">
    <property type="component" value="Unassembled WGS sequence"/>
</dbReference>
<evidence type="ECO:0000256" key="1">
    <source>
        <dbReference type="ARBA" id="ARBA00022801"/>
    </source>
</evidence>
<sequence length="168" mass="19059">MKKEANKNKIESVAVWLIIENGKNASKVALQKRSEKDGKKVQSFPFICQPTFNGKLEIGESVENAMQREAMEELGKNFKLPNDLGLFDTAKYEFKGILAVSYNFYAKISEKDLQTIKLHSAAMSELVFVGKDDLSKIKTTEDKNANPKKEIVMFKDQYLAIKKLFSIL</sequence>
<feature type="domain" description="Nudix hydrolase" evidence="2">
    <location>
        <begin position="8"/>
        <end position="155"/>
    </location>
</feature>
<dbReference type="Pfam" id="PF00293">
    <property type="entry name" value="NUDIX"/>
    <property type="match status" value="1"/>
</dbReference>
<organism evidence="3 4">
    <name type="scientific">Candidatus Staskawiczbacteria bacterium RIFOXYD1_FULL_32_13</name>
    <dbReference type="NCBI Taxonomy" id="1802234"/>
    <lineage>
        <taxon>Bacteria</taxon>
        <taxon>Candidatus Staskawicziibacteriota</taxon>
    </lineage>
</organism>